<organism evidence="2 3">
    <name type="scientific">Parascedosporium putredinis</name>
    <dbReference type="NCBI Taxonomy" id="1442378"/>
    <lineage>
        <taxon>Eukaryota</taxon>
        <taxon>Fungi</taxon>
        <taxon>Dikarya</taxon>
        <taxon>Ascomycota</taxon>
        <taxon>Pezizomycotina</taxon>
        <taxon>Sordariomycetes</taxon>
        <taxon>Hypocreomycetidae</taxon>
        <taxon>Microascales</taxon>
        <taxon>Microascaceae</taxon>
        <taxon>Parascedosporium</taxon>
    </lineage>
</organism>
<protein>
    <submittedName>
        <fullName evidence="2">Uncharacterized protein</fullName>
    </submittedName>
</protein>
<feature type="transmembrane region" description="Helical" evidence="1">
    <location>
        <begin position="76"/>
        <end position="101"/>
    </location>
</feature>
<comment type="caution">
    <text evidence="2">The sequence shown here is derived from an EMBL/GenBank/DDBJ whole genome shotgun (WGS) entry which is preliminary data.</text>
</comment>
<dbReference type="Proteomes" id="UP000838763">
    <property type="component" value="Unassembled WGS sequence"/>
</dbReference>
<keyword evidence="1" id="KW-0472">Membrane</keyword>
<keyword evidence="1" id="KW-1133">Transmembrane helix</keyword>
<accession>A0A9P1H0H1</accession>
<sequence length="152" mass="17045">MRPRVSDFDGLEQVIFRIIAVSLGVAMLCLYIYETVQFGLVIFLGFASAPWTILYNTAEALLLFDKSRRMGRPPPWLYACLELTSMFLTATSGVWTLFVGFMEGTTYSHARMATAGAMNFGLAAMHLVFFFWVGECFGCIPDPEANDTLLKR</sequence>
<keyword evidence="1" id="KW-0812">Transmembrane</keyword>
<feature type="transmembrane region" description="Helical" evidence="1">
    <location>
        <begin position="40"/>
        <end position="64"/>
    </location>
</feature>
<keyword evidence="3" id="KW-1185">Reference proteome</keyword>
<proteinExistence type="predicted"/>
<evidence type="ECO:0000313" key="2">
    <source>
        <dbReference type="EMBL" id="CAI4214320.1"/>
    </source>
</evidence>
<feature type="transmembrane region" description="Helical" evidence="1">
    <location>
        <begin position="113"/>
        <end position="133"/>
    </location>
</feature>
<gene>
    <name evidence="2" type="ORF">PPNO1_LOCUS4049</name>
</gene>
<evidence type="ECO:0000256" key="1">
    <source>
        <dbReference type="SAM" id="Phobius"/>
    </source>
</evidence>
<feature type="transmembrane region" description="Helical" evidence="1">
    <location>
        <begin position="14"/>
        <end position="33"/>
    </location>
</feature>
<dbReference type="EMBL" id="CALLCH030000011">
    <property type="protein sequence ID" value="CAI4214320.1"/>
    <property type="molecule type" value="Genomic_DNA"/>
</dbReference>
<evidence type="ECO:0000313" key="3">
    <source>
        <dbReference type="Proteomes" id="UP000838763"/>
    </source>
</evidence>
<dbReference type="AlphaFoldDB" id="A0A9P1H0H1"/>
<name>A0A9P1H0H1_9PEZI</name>
<reference evidence="2" key="1">
    <citation type="submission" date="2022-11" db="EMBL/GenBank/DDBJ databases">
        <authorList>
            <person name="Scott C."/>
            <person name="Bruce N."/>
        </authorList>
    </citation>
    <scope>NUCLEOTIDE SEQUENCE</scope>
</reference>